<keyword evidence="11" id="KW-0732">Signal</keyword>
<evidence type="ECO:0000256" key="9">
    <source>
        <dbReference type="ARBA" id="ARBA00023136"/>
    </source>
</evidence>
<dbReference type="EMBL" id="POUB01000171">
    <property type="protein sequence ID" value="PZF92778.1"/>
    <property type="molecule type" value="Genomic_DNA"/>
</dbReference>
<dbReference type="InterPro" id="IPR004329">
    <property type="entry name" value="CcmE"/>
</dbReference>
<protein>
    <submittedName>
        <fullName evidence="12">Cytochrome c biogenesis protein CcmE</fullName>
    </submittedName>
</protein>
<dbReference type="GO" id="GO:0017003">
    <property type="term" value="P:protein-heme linkage"/>
    <property type="evidence" value="ECO:0007669"/>
    <property type="project" value="InterPro"/>
</dbReference>
<sequence length="132" mass="13639">MSRAKVRPALVMICAVAAGVAALAGKGLDESLVYYRTPSEIVAGQAGVNHELRVGGTVVPGSVHRAGPATRLRLTDGSADVEVVHHGGLPDMFGEGRGAVVEGLLDADGVLHAQRVIANHSNEYRPPASDRA</sequence>
<evidence type="ECO:0000256" key="10">
    <source>
        <dbReference type="PIRSR" id="PIRSR604329-50"/>
    </source>
</evidence>
<evidence type="ECO:0000256" key="1">
    <source>
        <dbReference type="ARBA" id="ARBA00004370"/>
    </source>
</evidence>
<keyword evidence="4 10" id="KW-0479">Metal-binding</keyword>
<keyword evidence="6" id="KW-0735">Signal-anchor</keyword>
<dbReference type="Gene3D" id="2.40.50.140">
    <property type="entry name" value="Nucleic acid-binding proteins"/>
    <property type="match status" value="1"/>
</dbReference>
<evidence type="ECO:0000256" key="11">
    <source>
        <dbReference type="SAM" id="SignalP"/>
    </source>
</evidence>
<keyword evidence="9" id="KW-0472">Membrane</keyword>
<dbReference type="AlphaFoldDB" id="A0A2W2CMB6"/>
<accession>A0A2W2CMB6</accession>
<feature type="chain" id="PRO_5038797563" evidence="11">
    <location>
        <begin position="25"/>
        <end position="132"/>
    </location>
</feature>
<dbReference type="RefSeq" id="WP_111136011.1">
    <property type="nucleotide sequence ID" value="NZ_POUB01000171.1"/>
</dbReference>
<comment type="subcellular location">
    <subcellularLocation>
        <location evidence="1">Membrane</location>
    </subcellularLocation>
</comment>
<evidence type="ECO:0000256" key="8">
    <source>
        <dbReference type="ARBA" id="ARBA00023004"/>
    </source>
</evidence>
<keyword evidence="13" id="KW-1185">Reference proteome</keyword>
<evidence type="ECO:0000313" key="13">
    <source>
        <dbReference type="Proteomes" id="UP000248749"/>
    </source>
</evidence>
<evidence type="ECO:0000256" key="3">
    <source>
        <dbReference type="ARBA" id="ARBA00022692"/>
    </source>
</evidence>
<dbReference type="SUPFAM" id="SSF82093">
    <property type="entry name" value="Heme chaperone CcmE"/>
    <property type="match status" value="1"/>
</dbReference>
<keyword evidence="5" id="KW-0201">Cytochrome c-type biogenesis</keyword>
<keyword evidence="8 10" id="KW-0408">Iron</keyword>
<keyword evidence="3" id="KW-0812">Transmembrane</keyword>
<dbReference type="OrthoDB" id="9793584at2"/>
<dbReference type="PANTHER" id="PTHR34128">
    <property type="entry name" value="CYTOCHROME C-TYPE BIOGENESIS PROTEIN CCME HOMOLOG, MITOCHONDRIAL"/>
    <property type="match status" value="1"/>
</dbReference>
<dbReference type="GO" id="GO:0046872">
    <property type="term" value="F:metal ion binding"/>
    <property type="evidence" value="ECO:0007669"/>
    <property type="project" value="UniProtKB-KW"/>
</dbReference>
<dbReference type="GO" id="GO:0017004">
    <property type="term" value="P:cytochrome complex assembly"/>
    <property type="evidence" value="ECO:0007669"/>
    <property type="project" value="UniProtKB-KW"/>
</dbReference>
<name>A0A2W2CMB6_9ACTN</name>
<keyword evidence="2 10" id="KW-0349">Heme</keyword>
<dbReference type="InterPro" id="IPR012340">
    <property type="entry name" value="NA-bd_OB-fold"/>
</dbReference>
<dbReference type="Pfam" id="PF03100">
    <property type="entry name" value="CcmE"/>
    <property type="match status" value="1"/>
</dbReference>
<reference evidence="12 13" key="1">
    <citation type="submission" date="2018-01" db="EMBL/GenBank/DDBJ databases">
        <title>Draft genome sequence of Salinispora sp. 13K206.</title>
        <authorList>
            <person name="Sahin N."/>
            <person name="Saygin H."/>
            <person name="Ay H."/>
        </authorList>
    </citation>
    <scope>NUCLEOTIDE SEQUENCE [LARGE SCALE GENOMIC DNA]</scope>
    <source>
        <strain evidence="12 13">13K206</strain>
    </source>
</reference>
<evidence type="ECO:0000313" key="12">
    <source>
        <dbReference type="EMBL" id="PZF92778.1"/>
    </source>
</evidence>
<feature type="binding site" description="covalent" evidence="10">
    <location>
        <position position="120"/>
    </location>
    <ligand>
        <name>heme</name>
        <dbReference type="ChEBI" id="CHEBI:30413"/>
    </ligand>
</feature>
<keyword evidence="7" id="KW-1133">Transmembrane helix</keyword>
<feature type="binding site" description="axial binding residue" evidence="10">
    <location>
        <position position="124"/>
    </location>
    <ligand>
        <name>heme</name>
        <dbReference type="ChEBI" id="CHEBI:30413"/>
    </ligand>
    <ligandPart>
        <name>Fe</name>
        <dbReference type="ChEBI" id="CHEBI:18248"/>
    </ligandPart>
</feature>
<dbReference type="GO" id="GO:0020037">
    <property type="term" value="F:heme binding"/>
    <property type="evidence" value="ECO:0007669"/>
    <property type="project" value="InterPro"/>
</dbReference>
<evidence type="ECO:0000256" key="7">
    <source>
        <dbReference type="ARBA" id="ARBA00022989"/>
    </source>
</evidence>
<evidence type="ECO:0000256" key="4">
    <source>
        <dbReference type="ARBA" id="ARBA00022723"/>
    </source>
</evidence>
<organism evidence="12 13">
    <name type="scientific">Micromonospora deserti</name>
    <dbReference type="NCBI Taxonomy" id="2070366"/>
    <lineage>
        <taxon>Bacteria</taxon>
        <taxon>Bacillati</taxon>
        <taxon>Actinomycetota</taxon>
        <taxon>Actinomycetes</taxon>
        <taxon>Micromonosporales</taxon>
        <taxon>Micromonosporaceae</taxon>
        <taxon>Micromonospora</taxon>
    </lineage>
</organism>
<gene>
    <name evidence="12" type="ORF">C1I99_21380</name>
</gene>
<dbReference type="Proteomes" id="UP000248749">
    <property type="component" value="Unassembled WGS sequence"/>
</dbReference>
<dbReference type="GO" id="GO:0005886">
    <property type="term" value="C:plasma membrane"/>
    <property type="evidence" value="ECO:0007669"/>
    <property type="project" value="InterPro"/>
</dbReference>
<evidence type="ECO:0000256" key="6">
    <source>
        <dbReference type="ARBA" id="ARBA00022968"/>
    </source>
</evidence>
<evidence type="ECO:0000256" key="2">
    <source>
        <dbReference type="ARBA" id="ARBA00022617"/>
    </source>
</evidence>
<dbReference type="PANTHER" id="PTHR34128:SF2">
    <property type="entry name" value="CYTOCHROME C-TYPE BIOGENESIS PROTEIN CCME HOMOLOG, MITOCHONDRIAL"/>
    <property type="match status" value="1"/>
</dbReference>
<evidence type="ECO:0000256" key="5">
    <source>
        <dbReference type="ARBA" id="ARBA00022748"/>
    </source>
</evidence>
<comment type="caution">
    <text evidence="12">The sequence shown here is derived from an EMBL/GenBank/DDBJ whole genome shotgun (WGS) entry which is preliminary data.</text>
</comment>
<proteinExistence type="predicted"/>
<dbReference type="InterPro" id="IPR036127">
    <property type="entry name" value="CcmE-like_sf"/>
</dbReference>
<feature type="signal peptide" evidence="11">
    <location>
        <begin position="1"/>
        <end position="24"/>
    </location>
</feature>